<feature type="signal peptide" evidence="1">
    <location>
        <begin position="1"/>
        <end position="27"/>
    </location>
</feature>
<dbReference type="Gene3D" id="3.60.21.10">
    <property type="match status" value="1"/>
</dbReference>
<feature type="domain" description="Calcineurin-like phosphoesterase" evidence="2">
    <location>
        <begin position="40"/>
        <end position="262"/>
    </location>
</feature>
<accession>A0ABR7KWT7</accession>
<dbReference type="InterPro" id="IPR006311">
    <property type="entry name" value="TAT_signal"/>
</dbReference>
<dbReference type="PANTHER" id="PTHR43143:SF1">
    <property type="entry name" value="SERINE_THREONINE-PROTEIN PHOSPHATASE CPPED1"/>
    <property type="match status" value="1"/>
</dbReference>
<sequence>MANELNRRKFITTLGTLAAALPLGASAFDFIPSPGKNFDFILLGDLHFDKLEHHDMEYIKTAYPNDLGQIKNYSRITEENLPSLMKIAKQKAIETNADFFLQLGDFVEGLCGSEELAKKQTDEFIELVRQQDFKRPFYVIKGNHDITGKGARENYVKTVVPWQIEEQKQPLNKANSTFVHKNSRFILFDSYSPEESLIWLKSVIKSHKEKQLFFCIHQPVVPFDARANWHVFSSKTQEVLRNELLELLGEHHAIVLCGHLHKTCILTRATAKGNFVQLCLGSVIPSAHADITNHLTGLEFYQSNLVDLEPKFSPNSLEERKINLSNEKLFIKHYEYANFCGYANVSIDAKSGVTLSIYANLDQQPWSIINLTNLLKL</sequence>
<dbReference type="PANTHER" id="PTHR43143">
    <property type="entry name" value="METALLOPHOSPHOESTERASE, CALCINEURIN SUPERFAMILY"/>
    <property type="match status" value="1"/>
</dbReference>
<gene>
    <name evidence="3" type="ORF">H7U22_18830</name>
</gene>
<dbReference type="Pfam" id="PF00149">
    <property type="entry name" value="Metallophos"/>
    <property type="match status" value="1"/>
</dbReference>
<dbReference type="InterPro" id="IPR004843">
    <property type="entry name" value="Calcineurin-like_PHP"/>
</dbReference>
<dbReference type="InterPro" id="IPR051918">
    <property type="entry name" value="STPP_CPPED1"/>
</dbReference>
<keyword evidence="1" id="KW-0732">Signal</keyword>
<organism evidence="3 4">
    <name type="scientific">Pedobacter fastidiosus</name>
    <dbReference type="NCBI Taxonomy" id="2765361"/>
    <lineage>
        <taxon>Bacteria</taxon>
        <taxon>Pseudomonadati</taxon>
        <taxon>Bacteroidota</taxon>
        <taxon>Sphingobacteriia</taxon>
        <taxon>Sphingobacteriales</taxon>
        <taxon>Sphingobacteriaceae</taxon>
        <taxon>Pedobacter</taxon>
    </lineage>
</organism>
<dbReference type="SUPFAM" id="SSF56300">
    <property type="entry name" value="Metallo-dependent phosphatases"/>
    <property type="match status" value="1"/>
</dbReference>
<dbReference type="PROSITE" id="PS51318">
    <property type="entry name" value="TAT"/>
    <property type="match status" value="1"/>
</dbReference>
<evidence type="ECO:0000259" key="2">
    <source>
        <dbReference type="Pfam" id="PF00149"/>
    </source>
</evidence>
<dbReference type="InterPro" id="IPR029052">
    <property type="entry name" value="Metallo-depent_PP-like"/>
</dbReference>
<dbReference type="EMBL" id="JACRYL010000021">
    <property type="protein sequence ID" value="MBC6112483.1"/>
    <property type="molecule type" value="Genomic_DNA"/>
</dbReference>
<reference evidence="3 4" key="1">
    <citation type="submission" date="2020-08" db="EMBL/GenBank/DDBJ databases">
        <authorList>
            <person name="Sun Q."/>
            <person name="Inoue M."/>
        </authorList>
    </citation>
    <scope>NUCLEOTIDE SEQUENCE [LARGE SCALE GENOMIC DNA]</scope>
    <source>
        <strain evidence="3 4">CCM 8938</strain>
    </source>
</reference>
<feature type="chain" id="PRO_5047405749" evidence="1">
    <location>
        <begin position="28"/>
        <end position="377"/>
    </location>
</feature>
<keyword evidence="4" id="KW-1185">Reference proteome</keyword>
<evidence type="ECO:0000313" key="4">
    <source>
        <dbReference type="Proteomes" id="UP000652755"/>
    </source>
</evidence>
<evidence type="ECO:0000313" key="3">
    <source>
        <dbReference type="EMBL" id="MBC6112483.1"/>
    </source>
</evidence>
<proteinExistence type="predicted"/>
<name>A0ABR7KWT7_9SPHI</name>
<evidence type="ECO:0000256" key="1">
    <source>
        <dbReference type="SAM" id="SignalP"/>
    </source>
</evidence>
<dbReference type="Proteomes" id="UP000652755">
    <property type="component" value="Unassembled WGS sequence"/>
</dbReference>
<comment type="caution">
    <text evidence="3">The sequence shown here is derived from an EMBL/GenBank/DDBJ whole genome shotgun (WGS) entry which is preliminary data.</text>
</comment>
<protein>
    <submittedName>
        <fullName evidence="3">Metallophosphoesterase</fullName>
    </submittedName>
</protein>